<keyword evidence="3" id="KW-1185">Reference proteome</keyword>
<feature type="chain" id="PRO_5030614804" description="Lipoprotein" evidence="1">
    <location>
        <begin position="25"/>
        <end position="193"/>
    </location>
</feature>
<name>A0A7Y9WIW8_9BURK</name>
<proteinExistence type="predicted"/>
<dbReference type="EMBL" id="JACCAS010000001">
    <property type="protein sequence ID" value="NYH21701.1"/>
    <property type="molecule type" value="Genomic_DNA"/>
</dbReference>
<dbReference type="PROSITE" id="PS51257">
    <property type="entry name" value="PROKAR_LIPOPROTEIN"/>
    <property type="match status" value="1"/>
</dbReference>
<evidence type="ECO:0000313" key="2">
    <source>
        <dbReference type="EMBL" id="NYH21701.1"/>
    </source>
</evidence>
<gene>
    <name evidence="2" type="ORF">GGD40_001180</name>
</gene>
<evidence type="ECO:0000256" key="1">
    <source>
        <dbReference type="SAM" id="SignalP"/>
    </source>
</evidence>
<dbReference type="AlphaFoldDB" id="A0A7Y9WIW8"/>
<dbReference type="Proteomes" id="UP000540929">
    <property type="component" value="Unassembled WGS sequence"/>
</dbReference>
<evidence type="ECO:0008006" key="4">
    <source>
        <dbReference type="Google" id="ProtNLM"/>
    </source>
</evidence>
<evidence type="ECO:0000313" key="3">
    <source>
        <dbReference type="Proteomes" id="UP000540929"/>
    </source>
</evidence>
<dbReference type="RefSeq" id="WP_179743070.1">
    <property type="nucleotide sequence ID" value="NZ_JACCAS010000001.1"/>
</dbReference>
<protein>
    <recommendedName>
        <fullName evidence="4">Lipoprotein</fullName>
    </recommendedName>
</protein>
<reference evidence="2 3" key="1">
    <citation type="submission" date="2020-07" db="EMBL/GenBank/DDBJ databases">
        <title>Exploring microbial biodiversity for novel pathways involved in the catabolism of aromatic compounds derived from lignin.</title>
        <authorList>
            <person name="Elkins J."/>
        </authorList>
    </citation>
    <scope>NUCLEOTIDE SEQUENCE [LARGE SCALE GENOMIC DNA]</scope>
    <source>
        <strain evidence="2 3">H2C3C</strain>
    </source>
</reference>
<comment type="caution">
    <text evidence="2">The sequence shown here is derived from an EMBL/GenBank/DDBJ whole genome shotgun (WGS) entry which is preliminary data.</text>
</comment>
<organism evidence="2 3">
    <name type="scientific">Paraburkholderia bryophila</name>
    <dbReference type="NCBI Taxonomy" id="420952"/>
    <lineage>
        <taxon>Bacteria</taxon>
        <taxon>Pseudomonadati</taxon>
        <taxon>Pseudomonadota</taxon>
        <taxon>Betaproteobacteria</taxon>
        <taxon>Burkholderiales</taxon>
        <taxon>Burkholderiaceae</taxon>
        <taxon>Paraburkholderia</taxon>
    </lineage>
</organism>
<accession>A0A7Y9WIW8</accession>
<feature type="signal peptide" evidence="1">
    <location>
        <begin position="1"/>
        <end position="24"/>
    </location>
</feature>
<sequence>MNWFPRSPRLQRFLAVTACTTLLAACLPTDIVLGPNDTSARVRFRFVGEGSDNVLQYTQAPCHFKMDRATRSLAFITYQHKSLNLNSALNPPPKLDMPNDIPDESKLTYAEVRVKAGIPLEFGSQWSRDTGFVIYNSAKFAQFTPEPSADYEVTTGANIGKPMELSVTQLKVVDGHVERLPVAAITVPACKSL</sequence>
<keyword evidence="1" id="KW-0732">Signal</keyword>